<gene>
    <name evidence="1" type="ORF">ERS008667_02582</name>
</gene>
<evidence type="ECO:0008006" key="3">
    <source>
        <dbReference type="Google" id="ProtNLM"/>
    </source>
</evidence>
<evidence type="ECO:0000313" key="2">
    <source>
        <dbReference type="Proteomes" id="UP000038204"/>
    </source>
</evidence>
<dbReference type="AlphaFoldDB" id="A0A0T9QJV6"/>
<protein>
    <recommendedName>
        <fullName evidence="3">Lipoprotein</fullName>
    </recommendedName>
</protein>
<dbReference type="Proteomes" id="UP000038204">
    <property type="component" value="Unassembled WGS sequence"/>
</dbReference>
<sequence length="119" mass="13502">MKIILFSSVFLISFIISGCSSSWEPIGQTPLTLEATKSLCNSESLIRFPIKNEVAQRTIQQTVTIKCKTGEECSKNGGYKYENKSVLESYPMDVNKQSRNANFSDCMGKNGWQRETKWF</sequence>
<name>A0A0T9QJV6_9GAMM</name>
<dbReference type="PROSITE" id="PS51257">
    <property type="entry name" value="PROKAR_LIPOPROTEIN"/>
    <property type="match status" value="1"/>
</dbReference>
<accession>A0A0T9QJV6</accession>
<proteinExistence type="predicted"/>
<dbReference type="RefSeq" id="WP_144416825.1">
    <property type="nucleotide sequence ID" value="NZ_CABIHV010000256.1"/>
</dbReference>
<reference evidence="1 2" key="1">
    <citation type="submission" date="2015-03" db="EMBL/GenBank/DDBJ databases">
        <authorList>
            <person name="Murphy D."/>
        </authorList>
    </citation>
    <scope>NUCLEOTIDE SEQUENCE [LARGE SCALE GENOMIC DNA]</scope>
    <source>
        <strain evidence="1 2">Y233</strain>
    </source>
</reference>
<dbReference type="EMBL" id="CQBK01000017">
    <property type="protein sequence ID" value="CNI15437.1"/>
    <property type="molecule type" value="Genomic_DNA"/>
</dbReference>
<evidence type="ECO:0000313" key="1">
    <source>
        <dbReference type="EMBL" id="CNI15437.1"/>
    </source>
</evidence>
<organism evidence="1 2">
    <name type="scientific">Yersinia similis</name>
    <dbReference type="NCBI Taxonomy" id="367190"/>
    <lineage>
        <taxon>Bacteria</taxon>
        <taxon>Pseudomonadati</taxon>
        <taxon>Pseudomonadota</taxon>
        <taxon>Gammaproteobacteria</taxon>
        <taxon>Enterobacterales</taxon>
        <taxon>Yersiniaceae</taxon>
        <taxon>Yersinia</taxon>
    </lineage>
</organism>